<accession>A0A8X6KJP9</accession>
<gene>
    <name evidence="1" type="primary">AVEN_48773_1</name>
    <name evidence="1" type="ORF">NPIL_177421</name>
</gene>
<dbReference type="Proteomes" id="UP000887013">
    <property type="component" value="Unassembled WGS sequence"/>
</dbReference>
<evidence type="ECO:0000313" key="2">
    <source>
        <dbReference type="Proteomes" id="UP000887013"/>
    </source>
</evidence>
<dbReference type="OrthoDB" id="6434122at2759"/>
<evidence type="ECO:0000313" key="1">
    <source>
        <dbReference type="EMBL" id="GFS54027.1"/>
    </source>
</evidence>
<reference evidence="1" key="1">
    <citation type="submission" date="2020-08" db="EMBL/GenBank/DDBJ databases">
        <title>Multicomponent nature underlies the extraordinary mechanical properties of spider dragline silk.</title>
        <authorList>
            <person name="Kono N."/>
            <person name="Nakamura H."/>
            <person name="Mori M."/>
            <person name="Yoshida Y."/>
            <person name="Ohtoshi R."/>
            <person name="Malay A.D."/>
            <person name="Moran D.A.P."/>
            <person name="Tomita M."/>
            <person name="Numata K."/>
            <person name="Arakawa K."/>
        </authorList>
    </citation>
    <scope>NUCLEOTIDE SEQUENCE</scope>
</reference>
<sequence length="305" mass="34851">MLLWKCMRASETENLTVIEITMTQYSYIDILKGNLHQMQKNGCNRKHNEPVFIHHYIERKLANLLKYIAGKNWVTNAATLRLTYLTLIRSILEYGFPIYCCASNSVLKKLEQVQLSAACIITGLKHSCPSNIFLFEADVRPLLFRRQTGLVKYFNKLSSFDQQNQTSKYLNNWVNGQRLKKNSPFIQVEPENFLTGEVEPSSLQCSLNPSAPPTHHWYADNRPGLALALKSDRCSETALSRLASGPIKCLSFSANQKISLCPRCQDHQASPEHMMRCMDLSSKDIYTTPLLMLDFLRVNDLIDLV</sequence>
<organism evidence="1 2">
    <name type="scientific">Nephila pilipes</name>
    <name type="common">Giant wood spider</name>
    <name type="synonym">Nephila maculata</name>
    <dbReference type="NCBI Taxonomy" id="299642"/>
    <lineage>
        <taxon>Eukaryota</taxon>
        <taxon>Metazoa</taxon>
        <taxon>Ecdysozoa</taxon>
        <taxon>Arthropoda</taxon>
        <taxon>Chelicerata</taxon>
        <taxon>Arachnida</taxon>
        <taxon>Araneae</taxon>
        <taxon>Araneomorphae</taxon>
        <taxon>Entelegynae</taxon>
        <taxon>Araneoidea</taxon>
        <taxon>Nephilidae</taxon>
        <taxon>Nephila</taxon>
    </lineage>
</organism>
<keyword evidence="2" id="KW-1185">Reference proteome</keyword>
<dbReference type="EMBL" id="BMAW01092274">
    <property type="protein sequence ID" value="GFS54027.1"/>
    <property type="molecule type" value="Genomic_DNA"/>
</dbReference>
<proteinExistence type="predicted"/>
<name>A0A8X6KJP9_NEPPI</name>
<comment type="caution">
    <text evidence="1">The sequence shown here is derived from an EMBL/GenBank/DDBJ whole genome shotgun (WGS) entry which is preliminary data.</text>
</comment>
<dbReference type="AlphaFoldDB" id="A0A8X6KJP9"/>
<protein>
    <submittedName>
        <fullName evidence="1">Uncharacterized protein</fullName>
    </submittedName>
</protein>